<dbReference type="EMBL" id="JAOPHQ010001667">
    <property type="protein sequence ID" value="KAK0150086.1"/>
    <property type="molecule type" value="Genomic_DNA"/>
</dbReference>
<protein>
    <submittedName>
        <fullName evidence="2">Sodium channel protein type 4 subunit alpha A</fullName>
    </submittedName>
</protein>
<sequence>MVFWSPTSYGLLVSYLLQSFGLLPPTVFWSPTSYGLLVSYRLLVLPPIFQKERRTPGVVGVFLRDAQMASVLPPPGVAAFRLFTPDSLAQIERLAAEEGRAQEAEGRGQKVEGRAQEAEGRGQKLEGRGQKVEGRGQEVEGQTPEAPSADLEAGKSVPMIYGDPPPELLNTPLEDPDPFYRAQKTFVVISRGNTIYRFNADPACYLLSPFSRII</sequence>
<keyword evidence="2" id="KW-0406">Ion transport</keyword>
<proteinExistence type="predicted"/>
<dbReference type="AlphaFoldDB" id="A0AA47N1T2"/>
<name>A0AA47N1T2_MERPO</name>
<comment type="caution">
    <text evidence="2">The sequence shown here is derived from an EMBL/GenBank/DDBJ whole genome shotgun (WGS) entry which is preliminary data.</text>
</comment>
<evidence type="ECO:0000313" key="3">
    <source>
        <dbReference type="Proteomes" id="UP001174136"/>
    </source>
</evidence>
<dbReference type="GO" id="GO:0034220">
    <property type="term" value="P:monoatomic ion transmembrane transport"/>
    <property type="evidence" value="ECO:0007669"/>
    <property type="project" value="UniProtKB-KW"/>
</dbReference>
<keyword evidence="2" id="KW-0407">Ion channel</keyword>
<evidence type="ECO:0000256" key="1">
    <source>
        <dbReference type="SAM" id="MobiDB-lite"/>
    </source>
</evidence>
<evidence type="ECO:0000313" key="2">
    <source>
        <dbReference type="EMBL" id="KAK0150086.1"/>
    </source>
</evidence>
<keyword evidence="3" id="KW-1185">Reference proteome</keyword>
<feature type="region of interest" description="Disordered" evidence="1">
    <location>
        <begin position="98"/>
        <end position="151"/>
    </location>
</feature>
<reference evidence="2" key="1">
    <citation type="journal article" date="2023" name="Front. Mar. Sci.">
        <title>A new Merluccius polli reference genome to investigate the effects of global change in West African waters.</title>
        <authorList>
            <person name="Mateo J.L."/>
            <person name="Blanco-Fernandez C."/>
            <person name="Garcia-Vazquez E."/>
            <person name="Machado-Schiaffino G."/>
        </authorList>
    </citation>
    <scope>NUCLEOTIDE SEQUENCE</scope>
    <source>
        <strain evidence="2">C29</strain>
        <tissue evidence="2">Fin</tissue>
    </source>
</reference>
<dbReference type="Proteomes" id="UP001174136">
    <property type="component" value="Unassembled WGS sequence"/>
</dbReference>
<feature type="compositionally biased region" description="Basic and acidic residues" evidence="1">
    <location>
        <begin position="98"/>
        <end position="138"/>
    </location>
</feature>
<gene>
    <name evidence="2" type="primary">scn4aa_1</name>
    <name evidence="2" type="ORF">N1851_009152</name>
</gene>
<organism evidence="2 3">
    <name type="scientific">Merluccius polli</name>
    <name type="common">Benguela hake</name>
    <name type="synonym">Merluccius cadenati</name>
    <dbReference type="NCBI Taxonomy" id="89951"/>
    <lineage>
        <taxon>Eukaryota</taxon>
        <taxon>Metazoa</taxon>
        <taxon>Chordata</taxon>
        <taxon>Craniata</taxon>
        <taxon>Vertebrata</taxon>
        <taxon>Euteleostomi</taxon>
        <taxon>Actinopterygii</taxon>
        <taxon>Neopterygii</taxon>
        <taxon>Teleostei</taxon>
        <taxon>Neoteleostei</taxon>
        <taxon>Acanthomorphata</taxon>
        <taxon>Zeiogadaria</taxon>
        <taxon>Gadariae</taxon>
        <taxon>Gadiformes</taxon>
        <taxon>Gadoidei</taxon>
        <taxon>Merlucciidae</taxon>
        <taxon>Merluccius</taxon>
    </lineage>
</organism>
<accession>A0AA47N1T2</accession>
<keyword evidence="2" id="KW-0813">Transport</keyword>